<evidence type="ECO:0000313" key="2">
    <source>
        <dbReference type="Proteomes" id="UP001151760"/>
    </source>
</evidence>
<evidence type="ECO:0000313" key="1">
    <source>
        <dbReference type="EMBL" id="GJT43038.1"/>
    </source>
</evidence>
<gene>
    <name evidence="1" type="ORF">Tco_0951753</name>
</gene>
<accession>A0ABQ5DWV0</accession>
<name>A0ABQ5DWV0_9ASTR</name>
<organism evidence="1 2">
    <name type="scientific">Tanacetum coccineum</name>
    <dbReference type="NCBI Taxonomy" id="301880"/>
    <lineage>
        <taxon>Eukaryota</taxon>
        <taxon>Viridiplantae</taxon>
        <taxon>Streptophyta</taxon>
        <taxon>Embryophyta</taxon>
        <taxon>Tracheophyta</taxon>
        <taxon>Spermatophyta</taxon>
        <taxon>Magnoliopsida</taxon>
        <taxon>eudicotyledons</taxon>
        <taxon>Gunneridae</taxon>
        <taxon>Pentapetalae</taxon>
        <taxon>asterids</taxon>
        <taxon>campanulids</taxon>
        <taxon>Asterales</taxon>
        <taxon>Asteraceae</taxon>
        <taxon>Asteroideae</taxon>
        <taxon>Anthemideae</taxon>
        <taxon>Anthemidinae</taxon>
        <taxon>Tanacetum</taxon>
    </lineage>
</organism>
<sequence>MFIQLEPNAKPRQRTAAKEVSLSRKHKLYINQLGKFDASSNFNLVHKLHNEMIKVFAILKRKEEKIYCKGKSTCLTYFHWPKRPKKSLSSPLAYKSLVEANVKEELLLIQAPIAENNHRALTLELFDDENGVECLYPKPSYLVSCSEILATRGSHIIRAEDEPSISPHLRAARSCKDAHYEPLPQQC</sequence>
<keyword evidence="2" id="KW-1185">Reference proteome</keyword>
<reference evidence="1" key="2">
    <citation type="submission" date="2022-01" db="EMBL/GenBank/DDBJ databases">
        <authorList>
            <person name="Yamashiro T."/>
            <person name="Shiraishi A."/>
            <person name="Satake H."/>
            <person name="Nakayama K."/>
        </authorList>
    </citation>
    <scope>NUCLEOTIDE SEQUENCE</scope>
</reference>
<dbReference type="EMBL" id="BQNB010015696">
    <property type="protein sequence ID" value="GJT43038.1"/>
    <property type="molecule type" value="Genomic_DNA"/>
</dbReference>
<dbReference type="Proteomes" id="UP001151760">
    <property type="component" value="Unassembled WGS sequence"/>
</dbReference>
<comment type="caution">
    <text evidence="1">The sequence shown here is derived from an EMBL/GenBank/DDBJ whole genome shotgun (WGS) entry which is preliminary data.</text>
</comment>
<reference evidence="1" key="1">
    <citation type="journal article" date="2022" name="Int. J. Mol. Sci.">
        <title>Draft Genome of Tanacetum Coccineum: Genomic Comparison of Closely Related Tanacetum-Family Plants.</title>
        <authorList>
            <person name="Yamashiro T."/>
            <person name="Shiraishi A."/>
            <person name="Nakayama K."/>
            <person name="Satake H."/>
        </authorList>
    </citation>
    <scope>NUCLEOTIDE SEQUENCE</scope>
</reference>
<protein>
    <submittedName>
        <fullName evidence="1">Uncharacterized protein</fullName>
    </submittedName>
</protein>
<proteinExistence type="predicted"/>